<dbReference type="GO" id="GO:0030170">
    <property type="term" value="F:pyridoxal phosphate binding"/>
    <property type="evidence" value="ECO:0007669"/>
    <property type="project" value="InterPro"/>
</dbReference>
<dbReference type="EC" id="2.6.1.-" evidence="6"/>
<evidence type="ECO:0000256" key="3">
    <source>
        <dbReference type="ARBA" id="ARBA00022576"/>
    </source>
</evidence>
<dbReference type="PROSITE" id="PS00105">
    <property type="entry name" value="AA_TRANSFER_CLASS_1"/>
    <property type="match status" value="1"/>
</dbReference>
<keyword evidence="3 6" id="KW-0032">Aminotransferase</keyword>
<dbReference type="InterPro" id="IPR004838">
    <property type="entry name" value="NHTrfase_class1_PyrdxlP-BS"/>
</dbReference>
<dbReference type="Gene3D" id="3.40.640.10">
    <property type="entry name" value="Type I PLP-dependent aspartate aminotransferase-like (Major domain)"/>
    <property type="match status" value="1"/>
</dbReference>
<dbReference type="InterPro" id="IPR015422">
    <property type="entry name" value="PyrdxlP-dep_Trfase_small"/>
</dbReference>
<gene>
    <name evidence="9" type="ORF">RAMLITH_18965</name>
</gene>
<feature type="domain" description="Aminotransferase class I/classII large" evidence="8">
    <location>
        <begin position="32"/>
        <end position="392"/>
    </location>
</feature>
<dbReference type="Gene3D" id="3.90.1150.10">
    <property type="entry name" value="Aspartate Aminotransferase, domain 1"/>
    <property type="match status" value="1"/>
</dbReference>
<dbReference type="PRINTS" id="PR00753">
    <property type="entry name" value="ACCSYNTHASE"/>
</dbReference>
<dbReference type="RefSeq" id="WP_168109040.1">
    <property type="nucleotide sequence ID" value="NZ_VTOX01000008.1"/>
</dbReference>
<dbReference type="EMBL" id="VTOX01000008">
    <property type="protein sequence ID" value="NKE67907.1"/>
    <property type="molecule type" value="Genomic_DNA"/>
</dbReference>
<dbReference type="AlphaFoldDB" id="A0A7X6DIQ9"/>
<dbReference type="InterPro" id="IPR050596">
    <property type="entry name" value="AspAT/PAT-like"/>
</dbReference>
<feature type="chain" id="PRO_5030598311" description="Aminotransferase" evidence="7">
    <location>
        <begin position="19"/>
        <end position="409"/>
    </location>
</feature>
<evidence type="ECO:0000313" key="9">
    <source>
        <dbReference type="EMBL" id="NKE67907.1"/>
    </source>
</evidence>
<keyword evidence="10" id="KW-1185">Reference proteome</keyword>
<evidence type="ECO:0000256" key="2">
    <source>
        <dbReference type="ARBA" id="ARBA00007441"/>
    </source>
</evidence>
<dbReference type="SUPFAM" id="SSF53383">
    <property type="entry name" value="PLP-dependent transferases"/>
    <property type="match status" value="1"/>
</dbReference>
<evidence type="ECO:0000256" key="1">
    <source>
        <dbReference type="ARBA" id="ARBA00001933"/>
    </source>
</evidence>
<accession>A0A7X6DIQ9</accession>
<name>A0A7X6DIQ9_9BURK</name>
<dbReference type="CDD" id="cd00609">
    <property type="entry name" value="AAT_like"/>
    <property type="match status" value="1"/>
</dbReference>
<dbReference type="FunFam" id="3.40.640.10:FF:000033">
    <property type="entry name" value="Aspartate aminotransferase"/>
    <property type="match status" value="1"/>
</dbReference>
<keyword evidence="7" id="KW-0732">Signal</keyword>
<evidence type="ECO:0000256" key="7">
    <source>
        <dbReference type="SAM" id="SignalP"/>
    </source>
</evidence>
<feature type="signal peptide" evidence="7">
    <location>
        <begin position="1"/>
        <end position="18"/>
    </location>
</feature>
<comment type="cofactor">
    <cofactor evidence="1 6">
        <name>pyridoxal 5'-phosphate</name>
        <dbReference type="ChEBI" id="CHEBI:597326"/>
    </cofactor>
</comment>
<comment type="similarity">
    <text evidence="2 6">Belongs to the class-I pyridoxal-phosphate-dependent aminotransferase family.</text>
</comment>
<protein>
    <recommendedName>
        <fullName evidence="6">Aminotransferase</fullName>
        <ecNumber evidence="6">2.6.1.-</ecNumber>
    </recommendedName>
</protein>
<reference evidence="9 10" key="1">
    <citation type="journal article" date="2020" name="Nature">
        <title>Bacterial chemolithoautotrophy via manganese oxidation.</title>
        <authorList>
            <person name="Yu H."/>
            <person name="Leadbetter J.R."/>
        </authorList>
    </citation>
    <scope>NUCLEOTIDE SEQUENCE [LARGE SCALE GENOMIC DNA]</scope>
    <source>
        <strain evidence="9 10">RBP-1</strain>
    </source>
</reference>
<evidence type="ECO:0000259" key="8">
    <source>
        <dbReference type="Pfam" id="PF00155"/>
    </source>
</evidence>
<dbReference type="PANTHER" id="PTHR46383:SF1">
    <property type="entry name" value="ASPARTATE AMINOTRANSFERASE"/>
    <property type="match status" value="1"/>
</dbReference>
<dbReference type="InterPro" id="IPR004839">
    <property type="entry name" value="Aminotransferase_I/II_large"/>
</dbReference>
<organism evidence="9 10">
    <name type="scientific">Ramlibacter lithotrophicus</name>
    <dbReference type="NCBI Taxonomy" id="2606681"/>
    <lineage>
        <taxon>Bacteria</taxon>
        <taxon>Pseudomonadati</taxon>
        <taxon>Pseudomonadota</taxon>
        <taxon>Betaproteobacteria</taxon>
        <taxon>Burkholderiales</taxon>
        <taxon>Comamonadaceae</taxon>
        <taxon>Ramlibacter</taxon>
    </lineage>
</organism>
<evidence type="ECO:0000256" key="4">
    <source>
        <dbReference type="ARBA" id="ARBA00022679"/>
    </source>
</evidence>
<dbReference type="PANTHER" id="PTHR46383">
    <property type="entry name" value="ASPARTATE AMINOTRANSFERASE"/>
    <property type="match status" value="1"/>
</dbReference>
<evidence type="ECO:0000256" key="5">
    <source>
        <dbReference type="ARBA" id="ARBA00022898"/>
    </source>
</evidence>
<dbReference type="InterPro" id="IPR015424">
    <property type="entry name" value="PyrdxlP-dep_Trfase"/>
</dbReference>
<evidence type="ECO:0000256" key="6">
    <source>
        <dbReference type="RuleBase" id="RU000481"/>
    </source>
</evidence>
<keyword evidence="5" id="KW-0663">Pyridoxal phosphate</keyword>
<dbReference type="GO" id="GO:0006520">
    <property type="term" value="P:amino acid metabolic process"/>
    <property type="evidence" value="ECO:0007669"/>
    <property type="project" value="InterPro"/>
</dbReference>
<dbReference type="Proteomes" id="UP000521868">
    <property type="component" value="Unassembled WGS sequence"/>
</dbReference>
<sequence>MNYLASRLAAVKPSASMAASQAAKALGASGVDVIDLGLGEPDFPTPAHIVEAAHAAARAGQTLYTAAHGTAALREAIASKFRRENGLDCSAADVALANGAKQIIFNALMATLDPGDEVILPAPYFVSYPEMVKLVGGTPVVVECGAETGFKLTPELLAPAIGARTKWLFLNSPGNPSGAVYSADELKSLGEALARHPHVMVLSDEIYEHILFDGHRFASFGQACPGLRDRTLVVNGVSKSYAMTGWRVGYAVGPAPLVTAMSVVQSQSVTSVCAVAQAAALAALTGPQDCVAAFRGAFERRRDLVVGRVRTIEGLTLAPPAGAFYAYLGCERLIGRRTPSGAILRDDVAVAAYLLQEGHVASVPGSAYGLSPYFRISTAASDAVLTEAMDRISRAVAALTAPVAHPLLA</sequence>
<proteinExistence type="inferred from homology"/>
<dbReference type="Pfam" id="PF00155">
    <property type="entry name" value="Aminotran_1_2"/>
    <property type="match status" value="1"/>
</dbReference>
<comment type="caution">
    <text evidence="9">The sequence shown here is derived from an EMBL/GenBank/DDBJ whole genome shotgun (WGS) entry which is preliminary data.</text>
</comment>
<dbReference type="InterPro" id="IPR015421">
    <property type="entry name" value="PyrdxlP-dep_Trfase_major"/>
</dbReference>
<keyword evidence="4 6" id="KW-0808">Transferase</keyword>
<dbReference type="GO" id="GO:0008483">
    <property type="term" value="F:transaminase activity"/>
    <property type="evidence" value="ECO:0007669"/>
    <property type="project" value="UniProtKB-KW"/>
</dbReference>
<evidence type="ECO:0000313" key="10">
    <source>
        <dbReference type="Proteomes" id="UP000521868"/>
    </source>
</evidence>